<reference evidence="2" key="1">
    <citation type="submission" date="2020-01" db="EMBL/GenBank/DDBJ databases">
        <title>Identification and distribution of gene clusters putatively required for synthesis of sphingolipid metabolism inhibitors in phylogenetically diverse species of the filamentous fungus Fusarium.</title>
        <authorList>
            <person name="Kim H.-S."/>
            <person name="Busman M."/>
            <person name="Brown D.W."/>
            <person name="Divon H."/>
            <person name="Uhlig S."/>
            <person name="Proctor R.H."/>
        </authorList>
    </citation>
    <scope>NUCLEOTIDE SEQUENCE</scope>
    <source>
        <strain evidence="2">NRRL 53441</strain>
    </source>
</reference>
<dbReference type="AlphaFoldDB" id="A0A8H4KIS3"/>
<dbReference type="OrthoDB" id="429143at2759"/>
<evidence type="ECO:0000259" key="1">
    <source>
        <dbReference type="Pfam" id="PF01266"/>
    </source>
</evidence>
<dbReference type="InterPro" id="IPR006076">
    <property type="entry name" value="FAD-dep_OxRdtase"/>
</dbReference>
<organism evidence="2 3">
    <name type="scientific">Fusarium austroafricanum</name>
    <dbReference type="NCBI Taxonomy" id="2364996"/>
    <lineage>
        <taxon>Eukaryota</taxon>
        <taxon>Fungi</taxon>
        <taxon>Dikarya</taxon>
        <taxon>Ascomycota</taxon>
        <taxon>Pezizomycotina</taxon>
        <taxon>Sordariomycetes</taxon>
        <taxon>Hypocreomycetidae</taxon>
        <taxon>Hypocreales</taxon>
        <taxon>Nectriaceae</taxon>
        <taxon>Fusarium</taxon>
        <taxon>Fusarium concolor species complex</taxon>
    </lineage>
</organism>
<accession>A0A8H4KIS3</accession>
<dbReference type="SUPFAM" id="SSF51905">
    <property type="entry name" value="FAD/NAD(P)-binding domain"/>
    <property type="match status" value="1"/>
</dbReference>
<dbReference type="EMBL" id="JAADJG010000249">
    <property type="protein sequence ID" value="KAF4450488.1"/>
    <property type="molecule type" value="Genomic_DNA"/>
</dbReference>
<dbReference type="Gene3D" id="3.50.50.60">
    <property type="entry name" value="FAD/NAD(P)-binding domain"/>
    <property type="match status" value="1"/>
</dbReference>
<dbReference type="Pfam" id="PF01266">
    <property type="entry name" value="DAO"/>
    <property type="match status" value="1"/>
</dbReference>
<gene>
    <name evidence="2" type="ORF">F53441_6399</name>
</gene>
<feature type="domain" description="FAD dependent oxidoreductase" evidence="1">
    <location>
        <begin position="60"/>
        <end position="451"/>
    </location>
</feature>
<keyword evidence="3" id="KW-1185">Reference proteome</keyword>
<dbReference type="PANTHER" id="PTHR13847:SF260">
    <property type="entry name" value="FAD DEPENDENT OXIDOREDUCTASE DOMAIN-CONTAINING PROTEIN"/>
    <property type="match status" value="1"/>
</dbReference>
<dbReference type="Proteomes" id="UP000605986">
    <property type="component" value="Unassembled WGS sequence"/>
</dbReference>
<protein>
    <submittedName>
        <fullName evidence="2">Cytochrome P450</fullName>
    </submittedName>
</protein>
<dbReference type="GO" id="GO:0005737">
    <property type="term" value="C:cytoplasm"/>
    <property type="evidence" value="ECO:0007669"/>
    <property type="project" value="TreeGrafter"/>
</dbReference>
<comment type="caution">
    <text evidence="2">The sequence shown here is derived from an EMBL/GenBank/DDBJ whole genome shotgun (WGS) entry which is preliminary data.</text>
</comment>
<dbReference type="InterPro" id="IPR036188">
    <property type="entry name" value="FAD/NAD-bd_sf"/>
</dbReference>
<evidence type="ECO:0000313" key="3">
    <source>
        <dbReference type="Proteomes" id="UP000605986"/>
    </source>
</evidence>
<dbReference type="PANTHER" id="PTHR13847">
    <property type="entry name" value="SARCOSINE DEHYDROGENASE-RELATED"/>
    <property type="match status" value="1"/>
</dbReference>
<evidence type="ECO:0000313" key="2">
    <source>
        <dbReference type="EMBL" id="KAF4450488.1"/>
    </source>
</evidence>
<dbReference type="Gene3D" id="3.30.9.10">
    <property type="entry name" value="D-Amino Acid Oxidase, subunit A, domain 2"/>
    <property type="match status" value="1"/>
</dbReference>
<name>A0A8H4KIS3_9HYPO</name>
<proteinExistence type="predicted"/>
<sequence length="479" mass="52026">MTSWLNRDQYLSQLQSDDIDAEKAAPCPSDYPQGQSYWIQDYSIDFEDECRAAALPAEVDVVVIGTGISAAACLYAIANQKPDLRVAVLEARGICSGATGRNGGHICRAEGTDLRALVEEAGEEEAIRLSHLGTRNRDLMLEAIDKLSAADDVDLRLTGTRVVFASEEERQTYLAELEYAKKLGISLEGHLVETEDLSKACNICPKKAQYGAASIDKSGTISPRKFVAALLRDAMKRITNLSIHPYNPVRSVQKSDALGSKPSYTVETDKGIIRCLAVVHATNAYASYLIPSLKGPQGVLGCKAECIAIAPNVSSAVDSTPPGLRGGLGFDEFCHYLIQRPNNGPFIYGWSGVEMVGNYDDSCTLPKGSDGIPAGGNVMKEFLESAFPESFEDIQWDQSVSHRWTGIQGFTQSGASLVGRHSKESPGEFISVGHNGEGMGRCFASSTVMTDRLLHYLDGKDESSWSAPEWFPRSFLYNI</sequence>